<proteinExistence type="predicted"/>
<sequence length="62" mass="6444">MKRALALLFVVMLQAAIPAQATTPPESQSPCPQGPASFPGEPVSLEGGGPVLDVRPLPIYQC</sequence>
<accession>A0A511N0A8</accession>
<dbReference type="Proteomes" id="UP000321306">
    <property type="component" value="Unassembled WGS sequence"/>
</dbReference>
<keyword evidence="2" id="KW-0732">Signal</keyword>
<reference evidence="3 4" key="1">
    <citation type="submission" date="2019-07" db="EMBL/GenBank/DDBJ databases">
        <title>Whole genome shotgun sequence of Deinococcus cellulosilyticus NBRC 106333.</title>
        <authorList>
            <person name="Hosoyama A."/>
            <person name="Uohara A."/>
            <person name="Ohji S."/>
            <person name="Ichikawa N."/>
        </authorList>
    </citation>
    <scope>NUCLEOTIDE SEQUENCE [LARGE SCALE GENOMIC DNA]</scope>
    <source>
        <strain evidence="3 4">NBRC 106333</strain>
    </source>
</reference>
<evidence type="ECO:0000313" key="3">
    <source>
        <dbReference type="EMBL" id="GEM46249.1"/>
    </source>
</evidence>
<gene>
    <name evidence="3" type="ORF">DC3_18840</name>
</gene>
<protein>
    <submittedName>
        <fullName evidence="3">Uncharacterized protein</fullName>
    </submittedName>
</protein>
<feature type="chain" id="PRO_5022117535" evidence="2">
    <location>
        <begin position="22"/>
        <end position="62"/>
    </location>
</feature>
<dbReference type="AlphaFoldDB" id="A0A511N0A8"/>
<name>A0A511N0A8_DEIC1</name>
<feature type="signal peptide" evidence="2">
    <location>
        <begin position="1"/>
        <end position="21"/>
    </location>
</feature>
<keyword evidence="4" id="KW-1185">Reference proteome</keyword>
<evidence type="ECO:0000256" key="2">
    <source>
        <dbReference type="SAM" id="SignalP"/>
    </source>
</evidence>
<dbReference type="RefSeq" id="WP_146884071.1">
    <property type="nucleotide sequence ID" value="NZ_BJXB01000007.1"/>
</dbReference>
<organism evidence="3 4">
    <name type="scientific">Deinococcus cellulosilyticus (strain DSM 18568 / NBRC 106333 / KACC 11606 / 5516J-15)</name>
    <dbReference type="NCBI Taxonomy" id="1223518"/>
    <lineage>
        <taxon>Bacteria</taxon>
        <taxon>Thermotogati</taxon>
        <taxon>Deinococcota</taxon>
        <taxon>Deinococci</taxon>
        <taxon>Deinococcales</taxon>
        <taxon>Deinococcaceae</taxon>
        <taxon>Deinococcus</taxon>
    </lineage>
</organism>
<evidence type="ECO:0000256" key="1">
    <source>
        <dbReference type="SAM" id="MobiDB-lite"/>
    </source>
</evidence>
<evidence type="ECO:0000313" key="4">
    <source>
        <dbReference type="Proteomes" id="UP000321306"/>
    </source>
</evidence>
<comment type="caution">
    <text evidence="3">The sequence shown here is derived from an EMBL/GenBank/DDBJ whole genome shotgun (WGS) entry which is preliminary data.</text>
</comment>
<feature type="region of interest" description="Disordered" evidence="1">
    <location>
        <begin position="21"/>
        <end position="50"/>
    </location>
</feature>
<dbReference type="EMBL" id="BJXB01000007">
    <property type="protein sequence ID" value="GEM46249.1"/>
    <property type="molecule type" value="Genomic_DNA"/>
</dbReference>